<reference evidence="6" key="2">
    <citation type="submission" date="2013-12" db="EMBL/GenBank/DDBJ databases">
        <title>Evolution of pathogenesis and genome organization in the Tremellales.</title>
        <authorList>
            <person name="Cuomo C."/>
            <person name="Litvintseva A."/>
            <person name="Heitman J."/>
            <person name="Chen Y."/>
            <person name="Sun S."/>
            <person name="Springer D."/>
            <person name="Dromer F."/>
            <person name="Young S."/>
            <person name="Zeng Q."/>
            <person name="Chapman S."/>
            <person name="Gujja S."/>
            <person name="Saif S."/>
            <person name="Birren B."/>
        </authorList>
    </citation>
    <scope>NUCLEOTIDE SEQUENCE [LARGE SCALE GENOMIC DNA]</scope>
    <source>
        <strain evidence="6">BCC8398</strain>
    </source>
</reference>
<feature type="compositionally biased region" description="Polar residues" evidence="2">
    <location>
        <begin position="29"/>
        <end position="45"/>
    </location>
</feature>
<dbReference type="OrthoDB" id="2105912at2759"/>
<dbReference type="EMBL" id="KI669495">
    <property type="protein sequence ID" value="OCF36446.1"/>
    <property type="molecule type" value="Genomic_DNA"/>
</dbReference>
<organism evidence="5 6">
    <name type="scientific">Kwoniella heveanensis BCC8398</name>
    <dbReference type="NCBI Taxonomy" id="1296120"/>
    <lineage>
        <taxon>Eukaryota</taxon>
        <taxon>Fungi</taxon>
        <taxon>Dikarya</taxon>
        <taxon>Basidiomycota</taxon>
        <taxon>Agaricomycotina</taxon>
        <taxon>Tremellomycetes</taxon>
        <taxon>Tremellales</taxon>
        <taxon>Cryptococcaceae</taxon>
        <taxon>Kwoniella</taxon>
    </lineage>
</organism>
<feature type="region of interest" description="Disordered" evidence="2">
    <location>
        <begin position="523"/>
        <end position="606"/>
    </location>
</feature>
<dbReference type="PANTHER" id="PTHR42910">
    <property type="entry name" value="TRANSPORTER SCO4007-RELATED"/>
    <property type="match status" value="1"/>
</dbReference>
<keyword evidence="3" id="KW-0472">Membrane</keyword>
<dbReference type="GO" id="GO:0016020">
    <property type="term" value="C:membrane"/>
    <property type="evidence" value="ECO:0007669"/>
    <property type="project" value="UniProtKB-SubCell"/>
</dbReference>
<feature type="compositionally biased region" description="Polar residues" evidence="2">
    <location>
        <begin position="55"/>
        <end position="67"/>
    </location>
</feature>
<gene>
    <name evidence="5" type="ORF">I316_01695</name>
</gene>
<feature type="transmembrane region" description="Helical" evidence="3">
    <location>
        <begin position="241"/>
        <end position="265"/>
    </location>
</feature>
<feature type="compositionally biased region" description="Basic and acidic residues" evidence="2">
    <location>
        <begin position="565"/>
        <end position="578"/>
    </location>
</feature>
<evidence type="ECO:0000256" key="2">
    <source>
        <dbReference type="SAM" id="MobiDB-lite"/>
    </source>
</evidence>
<dbReference type="Gene3D" id="1.20.1250.20">
    <property type="entry name" value="MFS general substrate transporter like domains"/>
    <property type="match status" value="1"/>
</dbReference>
<reference evidence="5 6" key="1">
    <citation type="submission" date="2013-07" db="EMBL/GenBank/DDBJ databases">
        <title>The Genome Sequence of Cryptococcus heveanensis BCC8398.</title>
        <authorList>
            <consortium name="The Broad Institute Genome Sequencing Platform"/>
            <person name="Cuomo C."/>
            <person name="Litvintseva A."/>
            <person name="Chen Y."/>
            <person name="Heitman J."/>
            <person name="Sun S."/>
            <person name="Springer D."/>
            <person name="Dromer F."/>
            <person name="Young S.K."/>
            <person name="Zeng Q."/>
            <person name="Gargeya S."/>
            <person name="Fitzgerald M."/>
            <person name="Abouelleil A."/>
            <person name="Alvarado L."/>
            <person name="Berlin A.M."/>
            <person name="Chapman S.B."/>
            <person name="Dewar J."/>
            <person name="Goldberg J."/>
            <person name="Griggs A."/>
            <person name="Gujja S."/>
            <person name="Hansen M."/>
            <person name="Howarth C."/>
            <person name="Imamovic A."/>
            <person name="Larimer J."/>
            <person name="McCowan C."/>
            <person name="Murphy C."/>
            <person name="Pearson M."/>
            <person name="Priest M."/>
            <person name="Roberts A."/>
            <person name="Saif S."/>
            <person name="Shea T."/>
            <person name="Sykes S."/>
            <person name="Wortman J."/>
            <person name="Nusbaum C."/>
            <person name="Birren B."/>
        </authorList>
    </citation>
    <scope>NUCLEOTIDE SEQUENCE [LARGE SCALE GENOMIC DNA]</scope>
    <source>
        <strain evidence="5 6">BCC8398</strain>
    </source>
</reference>
<feature type="transmembrane region" description="Helical" evidence="3">
    <location>
        <begin position="271"/>
        <end position="290"/>
    </location>
</feature>
<evidence type="ECO:0000259" key="4">
    <source>
        <dbReference type="PROSITE" id="PS50850"/>
    </source>
</evidence>
<dbReference type="PROSITE" id="PS50850">
    <property type="entry name" value="MFS"/>
    <property type="match status" value="1"/>
</dbReference>
<feature type="compositionally biased region" description="Pro residues" evidence="2">
    <location>
        <begin position="1"/>
        <end position="10"/>
    </location>
</feature>
<keyword evidence="3" id="KW-0812">Transmembrane</keyword>
<comment type="subcellular location">
    <subcellularLocation>
        <location evidence="1">Membrane</location>
        <topology evidence="1">Multi-pass membrane protein</topology>
    </subcellularLocation>
</comment>
<dbReference type="CDD" id="cd17324">
    <property type="entry name" value="MFS_NepI_like"/>
    <property type="match status" value="1"/>
</dbReference>
<feature type="compositionally biased region" description="Basic and acidic residues" evidence="2">
    <location>
        <begin position="594"/>
        <end position="606"/>
    </location>
</feature>
<feature type="compositionally biased region" description="Gly residues" evidence="2">
    <location>
        <begin position="544"/>
        <end position="561"/>
    </location>
</feature>
<dbReference type="Proteomes" id="UP000092666">
    <property type="component" value="Unassembled WGS sequence"/>
</dbReference>
<feature type="compositionally biased region" description="Acidic residues" evidence="2">
    <location>
        <begin position="579"/>
        <end position="592"/>
    </location>
</feature>
<evidence type="ECO:0000313" key="5">
    <source>
        <dbReference type="EMBL" id="OCF36446.1"/>
    </source>
</evidence>
<dbReference type="AlphaFoldDB" id="A0A1B9GZK0"/>
<feature type="transmembrane region" description="Helical" evidence="3">
    <location>
        <begin position="356"/>
        <end position="374"/>
    </location>
</feature>
<dbReference type="PANTHER" id="PTHR42910:SF1">
    <property type="entry name" value="MAJOR FACILITATOR SUPERFAMILY (MFS) PROFILE DOMAIN-CONTAINING PROTEIN"/>
    <property type="match status" value="1"/>
</dbReference>
<accession>A0A1B9GZK0</accession>
<dbReference type="InterPro" id="IPR011701">
    <property type="entry name" value="MFS"/>
</dbReference>
<feature type="transmembrane region" description="Helical" evidence="3">
    <location>
        <begin position="442"/>
        <end position="466"/>
    </location>
</feature>
<feature type="region of interest" description="Disordered" evidence="2">
    <location>
        <begin position="1"/>
        <end position="80"/>
    </location>
</feature>
<keyword evidence="6" id="KW-1185">Reference proteome</keyword>
<dbReference type="InterPro" id="IPR020846">
    <property type="entry name" value="MFS_dom"/>
</dbReference>
<dbReference type="SUPFAM" id="SSF103473">
    <property type="entry name" value="MFS general substrate transporter"/>
    <property type="match status" value="1"/>
</dbReference>
<dbReference type="Pfam" id="PF07690">
    <property type="entry name" value="MFS_1"/>
    <property type="match status" value="1"/>
</dbReference>
<feature type="transmembrane region" description="Helical" evidence="3">
    <location>
        <begin position="153"/>
        <end position="171"/>
    </location>
</feature>
<evidence type="ECO:0000313" key="6">
    <source>
        <dbReference type="Proteomes" id="UP000092666"/>
    </source>
</evidence>
<dbReference type="GO" id="GO:0022857">
    <property type="term" value="F:transmembrane transporter activity"/>
    <property type="evidence" value="ECO:0007669"/>
    <property type="project" value="InterPro"/>
</dbReference>
<proteinExistence type="predicted"/>
<evidence type="ECO:0000256" key="1">
    <source>
        <dbReference type="ARBA" id="ARBA00004141"/>
    </source>
</evidence>
<feature type="transmembrane region" description="Helical" evidence="3">
    <location>
        <begin position="183"/>
        <end position="204"/>
    </location>
</feature>
<protein>
    <submittedName>
        <fullName evidence="5">Membrane protein</fullName>
    </submittedName>
</protein>
<name>A0A1B9GZK0_9TREE</name>
<feature type="transmembrane region" description="Helical" evidence="3">
    <location>
        <begin position="472"/>
        <end position="490"/>
    </location>
</feature>
<feature type="transmembrane region" description="Helical" evidence="3">
    <location>
        <begin position="394"/>
        <end position="421"/>
    </location>
</feature>
<dbReference type="InterPro" id="IPR036259">
    <property type="entry name" value="MFS_trans_sf"/>
</dbReference>
<feature type="transmembrane region" description="Helical" evidence="3">
    <location>
        <begin position="326"/>
        <end position="344"/>
    </location>
</feature>
<keyword evidence="3" id="KW-1133">Transmembrane helix</keyword>
<feature type="transmembrane region" description="Helical" evidence="3">
    <location>
        <begin position="113"/>
        <end position="133"/>
    </location>
</feature>
<feature type="domain" description="Major facilitator superfamily (MFS) profile" evidence="4">
    <location>
        <begin position="117"/>
        <end position="497"/>
    </location>
</feature>
<sequence>MTARPLPPPGSSRTISDADVNQEVPSYPPTSHSQPSIAAQSQPHQSPAVHEQHARSGSTAHYGSQSAPHGLAHKQHHQQDEVVEIRKRDFGFLPIPKSRRHDPRKKVDVEFGFTWRMNLVFAVAATVSVMNLYYIQPMLVAIANDFGVSHTRISSIPTLAQGGYGIGIVLVSPLGDLVRRRQLVLLLVFLTTFLSIGLALAKSVAQLEGLSFITCLLTVTPQIVIPWTADLAPSNKRASAMSITLSGLITGLVCGRVLAGILSNFASWRDAYWLAVGLQGFMLVVLYLTLPDTPDKKIGLSYFGVLWSMAKFMVTYPTLVQACLCSVFSSAVFAGFWVTLTFVLNDQPYHYNSFEIGLFGLLGLVGALLAPQWGKLVDKVHPYLGQLLGLSTNLIAMVVALAGANLHISAVCIAIVLYDAGQQLYQVSSSYRIAGLDPKARARLNGCSLLAVFVGQTSGTAALTAIYNHHGWHPTGATAVAFVGCALLVLSARGPHEVGWLGWSGGGQILRREKLVDLSPEATTEKVRVKTRKDKKRMNSDGDAGAGPATGAGGGGSGVGMSDGVEARYVIEDGAERDGESEEGDDDGDGPEVVETKEAKAGHHQV</sequence>
<dbReference type="STRING" id="1296120.A0A1B9GZK0"/>
<evidence type="ECO:0000256" key="3">
    <source>
        <dbReference type="SAM" id="Phobius"/>
    </source>
</evidence>